<reference evidence="12" key="1">
    <citation type="submission" date="2022-07" db="EMBL/GenBank/DDBJ databases">
        <title>Fungi with potential for degradation of polypropylene.</title>
        <authorList>
            <person name="Gostincar C."/>
        </authorList>
    </citation>
    <scope>NUCLEOTIDE SEQUENCE</scope>
    <source>
        <strain evidence="12">EXF-13308</strain>
    </source>
</reference>
<dbReference type="FunFam" id="3.40.50.300:FF:001870">
    <property type="entry name" value="SNF2 family helicase/ATPase, putative"/>
    <property type="match status" value="1"/>
</dbReference>
<proteinExistence type="predicted"/>
<dbReference type="GO" id="GO:0005634">
    <property type="term" value="C:nucleus"/>
    <property type="evidence" value="ECO:0007669"/>
    <property type="project" value="TreeGrafter"/>
</dbReference>
<dbReference type="GO" id="GO:0006974">
    <property type="term" value="P:DNA damage response"/>
    <property type="evidence" value="ECO:0007669"/>
    <property type="project" value="TreeGrafter"/>
</dbReference>
<comment type="caution">
    <text evidence="12">The sequence shown here is derived from an EMBL/GenBank/DDBJ whole genome shotgun (WGS) entry which is preliminary data.</text>
</comment>
<dbReference type="InterPro" id="IPR027417">
    <property type="entry name" value="P-loop_NTPase"/>
</dbReference>
<dbReference type="InterPro" id="IPR049730">
    <property type="entry name" value="SNF2/RAD54-like_C"/>
</dbReference>
<dbReference type="Proteomes" id="UP001174694">
    <property type="component" value="Unassembled WGS sequence"/>
</dbReference>
<dbReference type="InterPro" id="IPR001650">
    <property type="entry name" value="Helicase_C-like"/>
</dbReference>
<feature type="region of interest" description="Disordered" evidence="8">
    <location>
        <begin position="750"/>
        <end position="771"/>
    </location>
</feature>
<dbReference type="GO" id="GO:0008270">
    <property type="term" value="F:zinc ion binding"/>
    <property type="evidence" value="ECO:0007669"/>
    <property type="project" value="UniProtKB-KW"/>
</dbReference>
<dbReference type="InterPro" id="IPR017907">
    <property type="entry name" value="Znf_RING_CS"/>
</dbReference>
<dbReference type="SUPFAM" id="SSF52540">
    <property type="entry name" value="P-loop containing nucleoside triphosphate hydrolases"/>
    <property type="match status" value="2"/>
</dbReference>
<dbReference type="GO" id="GO:0061630">
    <property type="term" value="F:ubiquitin protein ligase activity"/>
    <property type="evidence" value="ECO:0007669"/>
    <property type="project" value="TreeGrafter"/>
</dbReference>
<keyword evidence="2" id="KW-0547">Nucleotide-binding</keyword>
<evidence type="ECO:0000256" key="8">
    <source>
        <dbReference type="SAM" id="MobiDB-lite"/>
    </source>
</evidence>
<dbReference type="PROSITE" id="PS51192">
    <property type="entry name" value="HELICASE_ATP_BIND_1"/>
    <property type="match status" value="1"/>
</dbReference>
<dbReference type="PANTHER" id="PTHR45865:SF1">
    <property type="entry name" value="E3 UBIQUITIN-PROTEIN LIGASE SHPRH"/>
    <property type="match status" value="1"/>
</dbReference>
<dbReference type="CDD" id="cd18793">
    <property type="entry name" value="SF2_C_SNF"/>
    <property type="match status" value="1"/>
</dbReference>
<dbReference type="Pfam" id="PF26021">
    <property type="entry name" value="Ferritin_C144_05"/>
    <property type="match status" value="1"/>
</dbReference>
<dbReference type="GO" id="GO:0016787">
    <property type="term" value="F:hydrolase activity"/>
    <property type="evidence" value="ECO:0007669"/>
    <property type="project" value="UniProtKB-KW"/>
</dbReference>
<dbReference type="SMART" id="SM00184">
    <property type="entry name" value="RING"/>
    <property type="match status" value="1"/>
</dbReference>
<dbReference type="Pfam" id="PF13639">
    <property type="entry name" value="zf-RING_2"/>
    <property type="match status" value="1"/>
</dbReference>
<dbReference type="SMART" id="SM00487">
    <property type="entry name" value="DEXDc"/>
    <property type="match status" value="1"/>
</dbReference>
<dbReference type="PROSITE" id="PS00518">
    <property type="entry name" value="ZF_RING_1"/>
    <property type="match status" value="1"/>
</dbReference>
<dbReference type="EMBL" id="JANBVO010000021">
    <property type="protein sequence ID" value="KAJ9142653.1"/>
    <property type="molecule type" value="Genomic_DNA"/>
</dbReference>
<dbReference type="Gene3D" id="3.30.40.10">
    <property type="entry name" value="Zinc/RING finger domain, C3HC4 (zinc finger)"/>
    <property type="match status" value="1"/>
</dbReference>
<dbReference type="SUPFAM" id="SSF57850">
    <property type="entry name" value="RING/U-box"/>
    <property type="match status" value="1"/>
</dbReference>
<evidence type="ECO:0000259" key="9">
    <source>
        <dbReference type="PROSITE" id="PS50089"/>
    </source>
</evidence>
<dbReference type="InterPro" id="IPR013083">
    <property type="entry name" value="Znf_RING/FYVE/PHD"/>
</dbReference>
<keyword evidence="13" id="KW-1185">Reference proteome</keyword>
<keyword evidence="3 7" id="KW-0863">Zinc-finger</keyword>
<evidence type="ECO:0000256" key="4">
    <source>
        <dbReference type="ARBA" id="ARBA00022801"/>
    </source>
</evidence>
<dbReference type="InterPro" id="IPR001841">
    <property type="entry name" value="Znf_RING"/>
</dbReference>
<feature type="compositionally biased region" description="Low complexity" evidence="8">
    <location>
        <begin position="750"/>
        <end position="760"/>
    </location>
</feature>
<dbReference type="CDD" id="cd18070">
    <property type="entry name" value="DEXQc_SHPRH"/>
    <property type="match status" value="1"/>
</dbReference>
<feature type="domain" description="RING-type" evidence="9">
    <location>
        <begin position="1145"/>
        <end position="1183"/>
    </location>
</feature>
<dbReference type="Gene3D" id="3.40.50.300">
    <property type="entry name" value="P-loop containing nucleotide triphosphate hydrolases"/>
    <property type="match status" value="1"/>
</dbReference>
<dbReference type="PROSITE" id="PS50089">
    <property type="entry name" value="ZF_RING_2"/>
    <property type="match status" value="1"/>
</dbReference>
<dbReference type="PANTHER" id="PTHR45865">
    <property type="entry name" value="E3 UBIQUITIN-PROTEIN LIGASE SHPRH FAMILY MEMBER"/>
    <property type="match status" value="1"/>
</dbReference>
<dbReference type="InterPro" id="IPR052583">
    <property type="entry name" value="ATP-helicase/E3_Ub-Ligase"/>
</dbReference>
<protein>
    <submittedName>
        <fullName evidence="12">E3 ubiquitin-protein ligase</fullName>
    </submittedName>
</protein>
<sequence length="1490" mass="167743">MGRAKANTRMQPILSRRAEPSRAAQKNIFLDSLLDFLSSLPAGNGELHEVGLNGGEGDERPAKRLRLATSPEAITILRDVLVIARPHNKPADHASFHREDVLPHLKLSLEKAGYAKPLPQLIISPRSQPNAAASAALLVKPEELSEALIPILAFVESWRDRDEAGAVWTSADISFERQGKTDILRVAFEVHWNLSNDFSSYLQWTRKRSHHARNNLLRVAFPDIYANPSLGVDGWSPQDFYEAAHVPDVDDTEMDDMRIPGLTCDLYPFQRRAIQWLLKREGVRWSRNKAGVDKLQAIHDVPDKMPLSFFEGRDVEGQICYVSPVFNVVTRDLGPFQASEQAIRGGILAEEMGLGKTVEIIGLILLHTRPFEPPKVFDAYTGASVTPTSGTLIVAPNALRDQWVSEIRRHAPILRVKSYAGIGRERFLEQDEEAAFISELATYDVVVTTYSVLAAELNFALVPPDRGRRVPRKYHRAKSPLVQISWWRVCMDEAQMIESGVSKAGTVARIIPRINAWGVTGTPVRDKVDDLYGLLVFLRREPFASVKPVWKALIESRRDIFRQLFNELTLRHTKKLVRNELAIPKQKRYVITMPFTAIEEQYYQSLFKELAEDCGLDIHGEPIDPDWDPEEPAVQEAMRTALDRLRKTALHPEVGARNREALGHRNGAMRTVAEVLDAMIEQSDSAMRTEQRLLLSLQLRRGQLLENSPRVKEALAIWHDVLSSSQDITSECRAQLQREIDLAKSVERAAAASSSKQGQDSSDDDVEEAMSARVKEARQRLRYALEIQHKATFFCANAYFQIKSNEEMTSPGSDDFKRLEEQETASYEEAKKIRKELLQESHGKASLLMKRLSETAANQAFTVIPELRGVSSHGIETRHVVDSLEELCEVLNNQANQLDDWREAVIQLLLKPLVDEEEDIEITGEEYEDSTKLQEEINVRIQVLRAAVADRTDTLLGTVNGLVAYDVRDAIRRAKEDQGPYPEKLLELHKVREETKPDSRLGSFRAIISELRGLTVKLSHEAEDGSRRASIELEIAQAQLEWTQAQFSEQQKISNALDKEITRFTAIENARSDYYRQLQAVSDMVAPLDPPKEDADLAASVAASVAASEAEEANIRKRMATAEAKHRYLLHLRDTDAKADEQRICVICQSPFTVGVLTVCGHQFCKECIMLWFRANHNCPVCKRQLHMSNLHDITIKPQELKVHLEPSSGGESHDHLHSQGTKTGTIYSEFSAEKLAEIQNIDLDGPAFTTKIDNLVRHLLWLRETDPGAKSIVFSQYQDFLNVLAMAFSRHRIGFASFDKPNGITKFKEDPSIECFLLHARAHASGLNLVNASHVFLCEPLVNTALELQAIARVHRIGQQQETTVWLYIVDGTVEESIYNLSVQRRLEHMGRTDKGKSKESTPDLLDVNLEAANSMELEHASLSKLMAKGKVAGEVVDKGDLWECLFGHVSRAKAAEEERLRSNPTVRGFLAGEAAEQRREEQTSQQPN</sequence>
<dbReference type="InterPro" id="IPR000330">
    <property type="entry name" value="SNF2_N"/>
</dbReference>
<dbReference type="GO" id="GO:0000209">
    <property type="term" value="P:protein polyubiquitination"/>
    <property type="evidence" value="ECO:0007669"/>
    <property type="project" value="TreeGrafter"/>
</dbReference>
<dbReference type="PROSITE" id="PS51194">
    <property type="entry name" value="HELICASE_CTER"/>
    <property type="match status" value="1"/>
</dbReference>
<organism evidence="12 13">
    <name type="scientific">Pleurostoma richardsiae</name>
    <dbReference type="NCBI Taxonomy" id="41990"/>
    <lineage>
        <taxon>Eukaryota</taxon>
        <taxon>Fungi</taxon>
        <taxon>Dikarya</taxon>
        <taxon>Ascomycota</taxon>
        <taxon>Pezizomycotina</taxon>
        <taxon>Sordariomycetes</taxon>
        <taxon>Sordariomycetidae</taxon>
        <taxon>Calosphaeriales</taxon>
        <taxon>Pleurostomataceae</taxon>
        <taxon>Pleurostoma</taxon>
    </lineage>
</organism>
<evidence type="ECO:0000313" key="13">
    <source>
        <dbReference type="Proteomes" id="UP001174694"/>
    </source>
</evidence>
<keyword evidence="5" id="KW-0862">Zinc</keyword>
<dbReference type="InterPro" id="IPR038718">
    <property type="entry name" value="SNF2-like_sf"/>
</dbReference>
<evidence type="ECO:0000313" key="12">
    <source>
        <dbReference type="EMBL" id="KAJ9142653.1"/>
    </source>
</evidence>
<feature type="domain" description="Helicase C-terminal" evidence="11">
    <location>
        <begin position="1255"/>
        <end position="1407"/>
    </location>
</feature>
<dbReference type="Pfam" id="PF00176">
    <property type="entry name" value="SNF2-rel_dom"/>
    <property type="match status" value="1"/>
</dbReference>
<keyword evidence="6" id="KW-0067">ATP-binding</keyword>
<evidence type="ECO:0000256" key="6">
    <source>
        <dbReference type="ARBA" id="ARBA00022840"/>
    </source>
</evidence>
<evidence type="ECO:0000259" key="11">
    <source>
        <dbReference type="PROSITE" id="PS51194"/>
    </source>
</evidence>
<evidence type="ECO:0000256" key="3">
    <source>
        <dbReference type="ARBA" id="ARBA00022771"/>
    </source>
</evidence>
<evidence type="ECO:0000256" key="7">
    <source>
        <dbReference type="PROSITE-ProRule" id="PRU00175"/>
    </source>
</evidence>
<evidence type="ECO:0000256" key="2">
    <source>
        <dbReference type="ARBA" id="ARBA00022741"/>
    </source>
</evidence>
<dbReference type="SMART" id="SM00490">
    <property type="entry name" value="HELICc"/>
    <property type="match status" value="1"/>
</dbReference>
<evidence type="ECO:0000256" key="1">
    <source>
        <dbReference type="ARBA" id="ARBA00022723"/>
    </source>
</evidence>
<dbReference type="Pfam" id="PF00271">
    <property type="entry name" value="Helicase_C"/>
    <property type="match status" value="1"/>
</dbReference>
<keyword evidence="1" id="KW-0479">Metal-binding</keyword>
<feature type="domain" description="Helicase ATP-binding" evidence="10">
    <location>
        <begin position="337"/>
        <end position="541"/>
    </location>
</feature>
<dbReference type="FunFam" id="3.40.50.10810:FF:000059">
    <property type="entry name" value="SNF2 family helicase/ATPase, putative"/>
    <property type="match status" value="1"/>
</dbReference>
<dbReference type="Gene3D" id="3.40.50.10810">
    <property type="entry name" value="Tandem AAA-ATPase domain"/>
    <property type="match status" value="1"/>
</dbReference>
<dbReference type="GO" id="GO:0005524">
    <property type="term" value="F:ATP binding"/>
    <property type="evidence" value="ECO:0007669"/>
    <property type="project" value="InterPro"/>
</dbReference>
<gene>
    <name evidence="12" type="ORF">NKR23_g7116</name>
</gene>
<keyword evidence="4" id="KW-0378">Hydrolase</keyword>
<dbReference type="InterPro" id="IPR014001">
    <property type="entry name" value="Helicase_ATP-bd"/>
</dbReference>
<evidence type="ECO:0000259" key="10">
    <source>
        <dbReference type="PROSITE" id="PS51192"/>
    </source>
</evidence>
<evidence type="ECO:0000256" key="5">
    <source>
        <dbReference type="ARBA" id="ARBA00022833"/>
    </source>
</evidence>
<accession>A0AA38RNY3</accession>
<feature type="region of interest" description="Disordered" evidence="8">
    <location>
        <begin position="1459"/>
        <end position="1490"/>
    </location>
</feature>
<name>A0AA38RNY3_9PEZI</name>
<dbReference type="InterPro" id="IPR059033">
    <property type="entry name" value="C144_05_dom"/>
</dbReference>